<sequence>MPSPGSADAHKCLPGSQLPILCLSFSRLSCDSPIGWKPQSESRAAEVVCELSHIWSEQGRGERRSLSSPRVHRNICYPSALNPASAGIQEIALERKWSGKDLWPRDIPVHRIQFSHTFFPTGFMNQMSNTSHVVLQPSFQGCMQLIQVDDQLVNLYEVAQRRPGSFANVSIDMCAIIDSLQTLSLCHSLLLIGEAFRQEGTAGVLLMGQLSLLLTVCLAAQAPYSARDAGEWPGW</sequence>
<organism evidence="1 2">
    <name type="scientific">Galemys pyrenaicus</name>
    <name type="common">Iberian desman</name>
    <name type="synonym">Pyrenean desman</name>
    <dbReference type="NCBI Taxonomy" id="202257"/>
    <lineage>
        <taxon>Eukaryota</taxon>
        <taxon>Metazoa</taxon>
        <taxon>Chordata</taxon>
        <taxon>Craniata</taxon>
        <taxon>Vertebrata</taxon>
        <taxon>Euteleostomi</taxon>
        <taxon>Mammalia</taxon>
        <taxon>Eutheria</taxon>
        <taxon>Laurasiatheria</taxon>
        <taxon>Eulipotyphla</taxon>
        <taxon>Talpidae</taxon>
        <taxon>Galemys</taxon>
    </lineage>
</organism>
<accession>A0A8J5ZWR4</accession>
<reference evidence="1" key="1">
    <citation type="journal article" date="2021" name="Evol. Appl.">
        <title>The genome of the Pyrenean desman and the effects of bottlenecks and inbreeding on the genomic landscape of an endangered species.</title>
        <authorList>
            <person name="Escoda L."/>
            <person name="Castresana J."/>
        </authorList>
    </citation>
    <scope>NUCLEOTIDE SEQUENCE</scope>
    <source>
        <strain evidence="1">IBE-C5619</strain>
    </source>
</reference>
<dbReference type="OrthoDB" id="26719at2759"/>
<proteinExistence type="predicted"/>
<keyword evidence="2" id="KW-1185">Reference proteome</keyword>
<dbReference type="EMBL" id="JAGFMF010011959">
    <property type="protein sequence ID" value="KAG8508996.1"/>
    <property type="molecule type" value="Genomic_DNA"/>
</dbReference>
<evidence type="ECO:0000313" key="2">
    <source>
        <dbReference type="Proteomes" id="UP000700334"/>
    </source>
</evidence>
<evidence type="ECO:0000313" key="1">
    <source>
        <dbReference type="EMBL" id="KAG8508996.1"/>
    </source>
</evidence>
<comment type="caution">
    <text evidence="1">The sequence shown here is derived from an EMBL/GenBank/DDBJ whole genome shotgun (WGS) entry which is preliminary data.</text>
</comment>
<gene>
    <name evidence="1" type="ORF">J0S82_003387</name>
</gene>
<protein>
    <submittedName>
        <fullName evidence="1">Contactin-associated protein-like 2</fullName>
    </submittedName>
</protein>
<name>A0A8J5ZWR4_GALPY</name>
<dbReference type="SUPFAM" id="SSF49899">
    <property type="entry name" value="Concanavalin A-like lectins/glucanases"/>
    <property type="match status" value="1"/>
</dbReference>
<dbReference type="AlphaFoldDB" id="A0A8J5ZWR4"/>
<dbReference type="Proteomes" id="UP000700334">
    <property type="component" value="Unassembled WGS sequence"/>
</dbReference>
<dbReference type="InterPro" id="IPR013320">
    <property type="entry name" value="ConA-like_dom_sf"/>
</dbReference>